<comment type="caution">
    <text evidence="1">The sequence shown here is derived from an EMBL/GenBank/DDBJ whole genome shotgun (WGS) entry which is preliminary data.</text>
</comment>
<organism evidence="1">
    <name type="scientific">Brassica cretica</name>
    <name type="common">Mustard</name>
    <dbReference type="NCBI Taxonomy" id="69181"/>
    <lineage>
        <taxon>Eukaryota</taxon>
        <taxon>Viridiplantae</taxon>
        <taxon>Streptophyta</taxon>
        <taxon>Embryophyta</taxon>
        <taxon>Tracheophyta</taxon>
        <taxon>Spermatophyta</taxon>
        <taxon>Magnoliopsida</taxon>
        <taxon>eudicotyledons</taxon>
        <taxon>Gunneridae</taxon>
        <taxon>Pentapetalae</taxon>
        <taxon>rosids</taxon>
        <taxon>malvids</taxon>
        <taxon>Brassicales</taxon>
        <taxon>Brassicaceae</taxon>
        <taxon>Brassiceae</taxon>
        <taxon>Brassica</taxon>
    </lineage>
</organism>
<evidence type="ECO:0000313" key="1">
    <source>
        <dbReference type="EMBL" id="KAF2587318.1"/>
    </source>
</evidence>
<protein>
    <submittedName>
        <fullName evidence="1">Uncharacterized protein</fullName>
    </submittedName>
</protein>
<reference evidence="1" key="1">
    <citation type="submission" date="2019-12" db="EMBL/GenBank/DDBJ databases">
        <title>Genome sequencing and annotation of Brassica cretica.</title>
        <authorList>
            <person name="Studholme D.J."/>
            <person name="Sarris P.F."/>
        </authorList>
    </citation>
    <scope>NUCLEOTIDE SEQUENCE</scope>
    <source>
        <strain evidence="1">PFS-102/07</strain>
        <tissue evidence="1">Leaf</tissue>
    </source>
</reference>
<accession>A0A8S9K0E0</accession>
<proteinExistence type="predicted"/>
<gene>
    <name evidence="1" type="ORF">F2Q70_00036340</name>
</gene>
<dbReference type="AlphaFoldDB" id="A0A8S9K0E0"/>
<dbReference type="EMBL" id="QGKY02000246">
    <property type="protein sequence ID" value="KAF2587318.1"/>
    <property type="molecule type" value="Genomic_DNA"/>
</dbReference>
<name>A0A8S9K0E0_BRACR</name>
<sequence>MLMYKSPSSFVKPQVQNGYELSCSRVRRQAVANCPSCHPDGYGPMLSDPFEYPERESIRGLHFPLGARPRFTLGFKVCAVTSRLLIFLFRFLPASYRLKVRDSQLYLFVPIEDFLLFCHWFVERRAFPSESASGPPWMSVDVLIIIIGDIARIQVDLLDFVILRILRGRRRTFRVSLFDGRFHARVLTRRTFLRGSRPVEWGCKVESFPADFSGSAGADCSSPCR</sequence>